<evidence type="ECO:0000313" key="4">
    <source>
        <dbReference type="Proteomes" id="UP000640489"/>
    </source>
</evidence>
<dbReference type="PANTHER" id="PTHR45228:SF4">
    <property type="entry name" value="LIPOPROTEIN"/>
    <property type="match status" value="1"/>
</dbReference>
<feature type="domain" description="HD-GYP" evidence="2">
    <location>
        <begin position="228"/>
        <end position="424"/>
    </location>
</feature>
<accession>A0A930VI89</accession>
<dbReference type="Pfam" id="PF00196">
    <property type="entry name" value="GerE"/>
    <property type="match status" value="1"/>
</dbReference>
<evidence type="ECO:0000313" key="3">
    <source>
        <dbReference type="EMBL" id="MBF4765051.1"/>
    </source>
</evidence>
<dbReference type="InterPro" id="IPR016032">
    <property type="entry name" value="Sig_transdc_resp-reg_C-effctor"/>
</dbReference>
<dbReference type="PRINTS" id="PR00038">
    <property type="entry name" value="HTHLUXR"/>
</dbReference>
<dbReference type="AlphaFoldDB" id="A0A930VI89"/>
<dbReference type="EMBL" id="JADKPN010000012">
    <property type="protein sequence ID" value="MBF4765051.1"/>
    <property type="molecule type" value="Genomic_DNA"/>
</dbReference>
<evidence type="ECO:0000259" key="1">
    <source>
        <dbReference type="PROSITE" id="PS50043"/>
    </source>
</evidence>
<proteinExistence type="predicted"/>
<dbReference type="Gene3D" id="1.10.3210.10">
    <property type="entry name" value="Hypothetical protein af1432"/>
    <property type="match status" value="2"/>
</dbReference>
<evidence type="ECO:0000259" key="2">
    <source>
        <dbReference type="PROSITE" id="PS51832"/>
    </source>
</evidence>
<dbReference type="PROSITE" id="PS51832">
    <property type="entry name" value="HD_GYP"/>
    <property type="match status" value="2"/>
</dbReference>
<gene>
    <name evidence="3" type="ORF">ISU07_18110</name>
</gene>
<dbReference type="GO" id="GO:0006355">
    <property type="term" value="P:regulation of DNA-templated transcription"/>
    <property type="evidence" value="ECO:0007669"/>
    <property type="project" value="InterPro"/>
</dbReference>
<sequence>MEHVLRQCLIALRLAERVGVEEDGRVAVYYTALLTNVGCHSDAHEQAKWFGDDILLKADKYTHAHHKLQGAVATLRQFGSGGGMAHRFRLGLEFAVSGHRDLSTMIEHHARMARRLGEDLGLAPDTLAALDASYEQWDGRGYPGELGGDDVPLAARLALIGEFVEVAHRVGGIEGARALLRNGKGKEFDPYLADALVGEADLLLAELDTVDAWDAVIGSEPALAIVLTEDEVDAALLAVADFVDLKSPYSLGHARAVAELAAEAGRALGLPEGDVRLLRRAGLVHCFGKLGVSNAILDKRTPLTRGERERLHLVPYLTHRMLRQSPALRPVGDLAAQYAERLDGSGHPAGLAGPAVSLPARVLAAAHAFQALREPRADREPHPPREAATRLRADVRAGRLDGAAVEAVLSAAGQPGSRRVAGPAGLTAREVDVLSLVARGLTTKEIADRLVISRKTVANHVEHIYAKIGASTRTAAALFATQHGLLVTPTASPPGSARALR</sequence>
<keyword evidence="4" id="KW-1185">Reference proteome</keyword>
<reference evidence="3" key="1">
    <citation type="submission" date="2020-11" db="EMBL/GenBank/DDBJ databases">
        <title>Nocardioides sp. nov., isolated from Soil of Cynanchum wilfordii Hemsley rhizosphere.</title>
        <authorList>
            <person name="Lee J.-S."/>
            <person name="Suh M.K."/>
            <person name="Kim J.-S."/>
        </authorList>
    </citation>
    <scope>NUCLEOTIDE SEQUENCE</scope>
    <source>
        <strain evidence="3">KCTC 19275</strain>
    </source>
</reference>
<dbReference type="PANTHER" id="PTHR45228">
    <property type="entry name" value="CYCLIC DI-GMP PHOSPHODIESTERASE TM_0186-RELATED"/>
    <property type="match status" value="1"/>
</dbReference>
<dbReference type="SUPFAM" id="SSF46894">
    <property type="entry name" value="C-terminal effector domain of the bipartite response regulators"/>
    <property type="match status" value="1"/>
</dbReference>
<protein>
    <submittedName>
        <fullName evidence="3">HD domain-containing protein</fullName>
    </submittedName>
</protein>
<dbReference type="PROSITE" id="PS00622">
    <property type="entry name" value="HTH_LUXR_1"/>
    <property type="match status" value="1"/>
</dbReference>
<dbReference type="InterPro" id="IPR003607">
    <property type="entry name" value="HD/PDEase_dom"/>
</dbReference>
<dbReference type="Gene3D" id="1.10.10.10">
    <property type="entry name" value="Winged helix-like DNA-binding domain superfamily/Winged helix DNA-binding domain"/>
    <property type="match status" value="1"/>
</dbReference>
<dbReference type="SMART" id="SM00421">
    <property type="entry name" value="HTH_LUXR"/>
    <property type="match status" value="1"/>
</dbReference>
<dbReference type="PROSITE" id="PS50043">
    <property type="entry name" value="HTH_LUXR_2"/>
    <property type="match status" value="1"/>
</dbReference>
<organism evidence="3 4">
    <name type="scientific">Nocardioides islandensis</name>
    <dbReference type="NCBI Taxonomy" id="433663"/>
    <lineage>
        <taxon>Bacteria</taxon>
        <taxon>Bacillati</taxon>
        <taxon>Actinomycetota</taxon>
        <taxon>Actinomycetes</taxon>
        <taxon>Propionibacteriales</taxon>
        <taxon>Nocardioidaceae</taxon>
        <taxon>Nocardioides</taxon>
    </lineage>
</organism>
<dbReference type="InterPro" id="IPR052020">
    <property type="entry name" value="Cyclic_di-GMP/3'3'-cGAMP_PDE"/>
</dbReference>
<dbReference type="InterPro" id="IPR036388">
    <property type="entry name" value="WH-like_DNA-bd_sf"/>
</dbReference>
<comment type="caution">
    <text evidence="3">The sequence shown here is derived from an EMBL/GenBank/DDBJ whole genome shotgun (WGS) entry which is preliminary data.</text>
</comment>
<dbReference type="CDD" id="cd06170">
    <property type="entry name" value="LuxR_C_like"/>
    <property type="match status" value="1"/>
</dbReference>
<dbReference type="Pfam" id="PF13487">
    <property type="entry name" value="HD_5"/>
    <property type="match status" value="1"/>
</dbReference>
<dbReference type="InterPro" id="IPR037522">
    <property type="entry name" value="HD_GYP_dom"/>
</dbReference>
<dbReference type="SUPFAM" id="SSF109604">
    <property type="entry name" value="HD-domain/PDEase-like"/>
    <property type="match status" value="1"/>
</dbReference>
<dbReference type="InterPro" id="IPR000792">
    <property type="entry name" value="Tscrpt_reg_LuxR_C"/>
</dbReference>
<dbReference type="GO" id="GO:0003677">
    <property type="term" value="F:DNA binding"/>
    <property type="evidence" value="ECO:0007669"/>
    <property type="project" value="InterPro"/>
</dbReference>
<name>A0A930VI89_9ACTN</name>
<dbReference type="Proteomes" id="UP000640489">
    <property type="component" value="Unassembled WGS sequence"/>
</dbReference>
<feature type="domain" description="HTH luxR-type" evidence="1">
    <location>
        <begin position="419"/>
        <end position="484"/>
    </location>
</feature>
<feature type="domain" description="HD-GYP" evidence="2">
    <location>
        <begin position="1"/>
        <end position="212"/>
    </location>
</feature>
<dbReference type="CDD" id="cd00077">
    <property type="entry name" value="HDc"/>
    <property type="match status" value="1"/>
</dbReference>